<evidence type="ECO:0000313" key="5">
    <source>
        <dbReference type="EMBL" id="KAA5828310.1"/>
    </source>
</evidence>
<keyword evidence="1 5" id="KW-0489">Methyltransferase</keyword>
<dbReference type="InterPro" id="IPR029063">
    <property type="entry name" value="SAM-dependent_MTases_sf"/>
</dbReference>
<dbReference type="Gene3D" id="3.40.50.150">
    <property type="entry name" value="Vaccinia Virus protein VP39"/>
    <property type="match status" value="1"/>
</dbReference>
<dbReference type="RefSeq" id="WP_150069810.1">
    <property type="nucleotide sequence ID" value="NZ_VWPH01000015.1"/>
</dbReference>
<comment type="caution">
    <text evidence="5">The sequence shown here is derived from an EMBL/GenBank/DDBJ whole genome shotgun (WGS) entry which is preliminary data.</text>
</comment>
<evidence type="ECO:0000256" key="1">
    <source>
        <dbReference type="ARBA" id="ARBA00022603"/>
    </source>
</evidence>
<dbReference type="Pfam" id="PF08241">
    <property type="entry name" value="Methyltransf_11"/>
    <property type="match status" value="1"/>
</dbReference>
<feature type="domain" description="Methyltransferase type 11" evidence="4">
    <location>
        <begin position="56"/>
        <end position="148"/>
    </location>
</feature>
<dbReference type="CDD" id="cd02440">
    <property type="entry name" value="AdoMet_MTases"/>
    <property type="match status" value="1"/>
</dbReference>
<gene>
    <name evidence="5" type="ORF">F1721_28085</name>
</gene>
<dbReference type="InterPro" id="IPR013216">
    <property type="entry name" value="Methyltransf_11"/>
</dbReference>
<dbReference type="PANTHER" id="PTHR43464:SF19">
    <property type="entry name" value="UBIQUINONE BIOSYNTHESIS O-METHYLTRANSFERASE, MITOCHONDRIAL"/>
    <property type="match status" value="1"/>
</dbReference>
<evidence type="ECO:0000259" key="4">
    <source>
        <dbReference type="Pfam" id="PF08241"/>
    </source>
</evidence>
<evidence type="ECO:0000313" key="6">
    <source>
        <dbReference type="Proteomes" id="UP000323946"/>
    </source>
</evidence>
<dbReference type="AlphaFoldDB" id="A0A5M7BHZ4"/>
<sequence>MTDPRALAAVRDNWQQRAPAYDRFYQNYPEHKRDEWRAAYRRIIDDLCGDRPLRVLDVGTGTGFLSTLLAELGHHVTGVDPATAMLDRARAATRGMDVRLVACGAHDVGTLGEEFDLVTARYVLWTLPAPVAALRAWREVLAPDGAVLLADGRWHSWQHDLRRAVDSLRPGADHGFLWRLARDYARIGHATPHWAGLTAQRTRALLATSGFRSGTRYDHLLPAHAHPVSTDFFILGSKPERRTRGSAG</sequence>
<dbReference type="GO" id="GO:0032259">
    <property type="term" value="P:methylation"/>
    <property type="evidence" value="ECO:0007669"/>
    <property type="project" value="UniProtKB-KW"/>
</dbReference>
<proteinExistence type="predicted"/>
<dbReference type="EMBL" id="VWPH01000015">
    <property type="protein sequence ID" value="KAA5828310.1"/>
    <property type="molecule type" value="Genomic_DNA"/>
</dbReference>
<keyword evidence="6" id="KW-1185">Reference proteome</keyword>
<dbReference type="OrthoDB" id="21342at2"/>
<evidence type="ECO:0000256" key="2">
    <source>
        <dbReference type="ARBA" id="ARBA00022679"/>
    </source>
</evidence>
<protein>
    <submittedName>
        <fullName evidence="5">Class I SAM-dependent methyltransferase</fullName>
    </submittedName>
</protein>
<dbReference type="SUPFAM" id="SSF53335">
    <property type="entry name" value="S-adenosyl-L-methionine-dependent methyltransferases"/>
    <property type="match status" value="1"/>
</dbReference>
<name>A0A5M7BHZ4_SACHI</name>
<dbReference type="PANTHER" id="PTHR43464">
    <property type="entry name" value="METHYLTRANSFERASE"/>
    <property type="match status" value="1"/>
</dbReference>
<dbReference type="GO" id="GO:0008757">
    <property type="term" value="F:S-adenosylmethionine-dependent methyltransferase activity"/>
    <property type="evidence" value="ECO:0007669"/>
    <property type="project" value="InterPro"/>
</dbReference>
<keyword evidence="2 5" id="KW-0808">Transferase</keyword>
<accession>A0A5M7BHZ4</accession>
<organism evidence="5 6">
    <name type="scientific">Saccharopolyspora hirsuta</name>
    <dbReference type="NCBI Taxonomy" id="1837"/>
    <lineage>
        <taxon>Bacteria</taxon>
        <taxon>Bacillati</taxon>
        <taxon>Actinomycetota</taxon>
        <taxon>Actinomycetes</taxon>
        <taxon>Pseudonocardiales</taxon>
        <taxon>Pseudonocardiaceae</taxon>
        <taxon>Saccharopolyspora</taxon>
    </lineage>
</organism>
<reference evidence="5 6" key="1">
    <citation type="submission" date="2019-09" db="EMBL/GenBank/DDBJ databases">
        <title>Draft genome sequence of the thermophilic Saccharopolyspora hirsuta VKM Ac-666T.</title>
        <authorList>
            <person name="Lobastova T.G."/>
            <person name="Fokina V."/>
            <person name="Bragin E.Y."/>
            <person name="Shtratnikova V.Y."/>
            <person name="Starodumova I.P."/>
            <person name="Tarlachkov S.V."/>
            <person name="Donova M.V."/>
        </authorList>
    </citation>
    <scope>NUCLEOTIDE SEQUENCE [LARGE SCALE GENOMIC DNA]</scope>
    <source>
        <strain evidence="5 6">VKM Ac-666</strain>
    </source>
</reference>
<dbReference type="Proteomes" id="UP000323946">
    <property type="component" value="Unassembled WGS sequence"/>
</dbReference>
<keyword evidence="3" id="KW-0949">S-adenosyl-L-methionine</keyword>
<dbReference type="SMR" id="A0A5M7BHZ4"/>
<evidence type="ECO:0000256" key="3">
    <source>
        <dbReference type="ARBA" id="ARBA00022691"/>
    </source>
</evidence>